<evidence type="ECO:0000313" key="1">
    <source>
        <dbReference type="Proteomes" id="UP000695000"/>
    </source>
</evidence>
<gene>
    <name evidence="2" type="primary">LOC108559472</name>
</gene>
<accession>A0ABM1MCG6</accession>
<dbReference type="Proteomes" id="UP000695000">
    <property type="component" value="Unplaced"/>
</dbReference>
<protein>
    <submittedName>
        <fullName evidence="2">Uncharacterized protein LOC108559472</fullName>
    </submittedName>
</protein>
<organism evidence="1 2">
    <name type="scientific">Nicrophorus vespilloides</name>
    <name type="common">Boreal carrion beetle</name>
    <dbReference type="NCBI Taxonomy" id="110193"/>
    <lineage>
        <taxon>Eukaryota</taxon>
        <taxon>Metazoa</taxon>
        <taxon>Ecdysozoa</taxon>
        <taxon>Arthropoda</taxon>
        <taxon>Hexapoda</taxon>
        <taxon>Insecta</taxon>
        <taxon>Pterygota</taxon>
        <taxon>Neoptera</taxon>
        <taxon>Endopterygota</taxon>
        <taxon>Coleoptera</taxon>
        <taxon>Polyphaga</taxon>
        <taxon>Staphyliniformia</taxon>
        <taxon>Silphidae</taxon>
        <taxon>Nicrophorinae</taxon>
        <taxon>Nicrophorus</taxon>
    </lineage>
</organism>
<keyword evidence="1" id="KW-1185">Reference proteome</keyword>
<proteinExistence type="predicted"/>
<name>A0ABM1MCG6_NICVS</name>
<sequence length="135" mass="15348">MGPMIHDCFQRPDEGCYLAYTLDKCCSSKQICEPFDNIATCEVNGEIYREGQYISEFNYLGKCLNCICQKNFTGEFVEPFCERKKCNIEVTEDPISDKSAPVYHNNLDPCCPIELIKSSYVTQLLSNSLGNTSRK</sequence>
<dbReference type="GeneID" id="108559472"/>
<dbReference type="RefSeq" id="XP_017772266.1">
    <property type="nucleotide sequence ID" value="XM_017916777.1"/>
</dbReference>
<reference evidence="2" key="1">
    <citation type="submission" date="2025-08" db="UniProtKB">
        <authorList>
            <consortium name="RefSeq"/>
        </authorList>
    </citation>
    <scope>IDENTIFICATION</scope>
    <source>
        <tissue evidence="2">Whole Larva</tissue>
    </source>
</reference>
<evidence type="ECO:0000313" key="2">
    <source>
        <dbReference type="RefSeq" id="XP_017772266.1"/>
    </source>
</evidence>